<evidence type="ECO:0000313" key="3">
    <source>
        <dbReference type="Proteomes" id="UP000680206"/>
    </source>
</evidence>
<sequence length="663" mass="71963">MTARATLPYGSWPSPISAADVARARLRLSFPTASGDDVWWQETRPEEGGRTTVIHLNGGHRTELLQAPWDARTRVHEYGGRSYLPVRTSEGVSLVFSNYEDQRLHRLDEGDPKPYPLTPEPAVQAGLRYADYVLSPDGTEIWCVCEGHIAEPAEGGDGTAGIRRAIVAVPLDGSAADDAGAIRELVTGAHFYASPAPSPGGGHLAWVQWNHPRMPWDGTELRVAAIENGTTVAPRTVKGGLTESAVAPLWRDDESLYVISDWPGWWNIYQVGLHGESPQALYPAEEEFTGALWQLGGMPYALLDDGRLAVLHGEGDMRLGIYDPETLDLVDVEVPYEDWHPQLSADGTTIVGIAGGPDLPTSVVRVDTTTGRVEGLRRELPELPDVAYLSKPRTERLEGPFGRPVHAYVFPPTNPEAAAPEGELPPYVVFVHGGPTGRVSKDLDLERCYFTSRGIGVIDVNYGGSTGYGRAYRERLRRQWGVVDVEDAIAAAQALVDGGIADPARLAIRGGSAGGWTTLAAATQTDLFKAATSYFGISDLQSFAEATHDFESHYLFGLIGPLPGFERAYEERSPLNRADRTACPVLLLQGLNDPVVPPDQSERFAVALAAKKMPYAYLTFEGESHGFRRADTVIACLEAELAFYGQTLGFEPRGVDPIDLTVA</sequence>
<dbReference type="InterPro" id="IPR050585">
    <property type="entry name" value="Xaa-Pro_dipeptidyl-ppase/CocE"/>
</dbReference>
<organism evidence="2 3">
    <name type="scientific">Actinomadura violacea</name>
    <dbReference type="NCBI Taxonomy" id="2819934"/>
    <lineage>
        <taxon>Bacteria</taxon>
        <taxon>Bacillati</taxon>
        <taxon>Actinomycetota</taxon>
        <taxon>Actinomycetes</taxon>
        <taxon>Streptosporangiales</taxon>
        <taxon>Thermomonosporaceae</taxon>
        <taxon>Actinomadura</taxon>
    </lineage>
</organism>
<dbReference type="RefSeq" id="WP_208242629.1">
    <property type="nucleotide sequence ID" value="NZ_JAGEPF010000011.1"/>
</dbReference>
<feature type="domain" description="Peptidase S9 prolyl oligopeptidase catalytic" evidence="1">
    <location>
        <begin position="446"/>
        <end position="649"/>
    </location>
</feature>
<dbReference type="SUPFAM" id="SSF82171">
    <property type="entry name" value="DPP6 N-terminal domain-like"/>
    <property type="match status" value="1"/>
</dbReference>
<dbReference type="EMBL" id="JAGEPF010000011">
    <property type="protein sequence ID" value="MBO2459730.1"/>
    <property type="molecule type" value="Genomic_DNA"/>
</dbReference>
<comment type="caution">
    <text evidence="2">The sequence shown here is derived from an EMBL/GenBank/DDBJ whole genome shotgun (WGS) entry which is preliminary data.</text>
</comment>
<dbReference type="PANTHER" id="PTHR43056">
    <property type="entry name" value="PEPTIDASE S9 PROLYL OLIGOPEPTIDASE"/>
    <property type="match status" value="1"/>
</dbReference>
<dbReference type="InterPro" id="IPR029058">
    <property type="entry name" value="AB_hydrolase_fold"/>
</dbReference>
<dbReference type="SUPFAM" id="SSF53474">
    <property type="entry name" value="alpha/beta-Hydrolases"/>
    <property type="match status" value="1"/>
</dbReference>
<keyword evidence="3" id="KW-1185">Reference proteome</keyword>
<dbReference type="Gene3D" id="2.120.10.30">
    <property type="entry name" value="TolB, C-terminal domain"/>
    <property type="match status" value="1"/>
</dbReference>
<dbReference type="Proteomes" id="UP000680206">
    <property type="component" value="Unassembled WGS sequence"/>
</dbReference>
<evidence type="ECO:0000259" key="1">
    <source>
        <dbReference type="Pfam" id="PF00326"/>
    </source>
</evidence>
<dbReference type="InterPro" id="IPR001375">
    <property type="entry name" value="Peptidase_S9_cat"/>
</dbReference>
<dbReference type="InterPro" id="IPR011042">
    <property type="entry name" value="6-blade_b-propeller_TolB-like"/>
</dbReference>
<dbReference type="Pfam" id="PF00326">
    <property type="entry name" value="Peptidase_S9"/>
    <property type="match status" value="1"/>
</dbReference>
<accession>A0ABS3RUN7</accession>
<reference evidence="2 3" key="1">
    <citation type="submission" date="2021-03" db="EMBL/GenBank/DDBJ databases">
        <title>Actinomadura violae sp. nov., isolated from lichen in Thailand.</title>
        <authorList>
            <person name="Kanchanasin P."/>
            <person name="Saeng-In P."/>
            <person name="Phongsopitanun W."/>
            <person name="Yuki M."/>
            <person name="Kudo T."/>
            <person name="Ohkuma M."/>
            <person name="Tanasupawat S."/>
        </authorList>
    </citation>
    <scope>NUCLEOTIDE SEQUENCE [LARGE SCALE GENOMIC DNA]</scope>
    <source>
        <strain evidence="2 3">LCR2-06</strain>
    </source>
</reference>
<gene>
    <name evidence="2" type="ORF">J4709_19310</name>
</gene>
<proteinExistence type="predicted"/>
<evidence type="ECO:0000313" key="2">
    <source>
        <dbReference type="EMBL" id="MBO2459730.1"/>
    </source>
</evidence>
<dbReference type="Gene3D" id="3.40.50.1820">
    <property type="entry name" value="alpha/beta hydrolase"/>
    <property type="match status" value="1"/>
</dbReference>
<protein>
    <submittedName>
        <fullName evidence="2">S9 family peptidase</fullName>
    </submittedName>
</protein>
<name>A0ABS3RUN7_9ACTN</name>
<dbReference type="PANTHER" id="PTHR43056:SF5">
    <property type="entry name" value="PEPTIDASE S9 PROLYL OLIGOPEPTIDASE CATALYTIC DOMAIN-CONTAINING PROTEIN"/>
    <property type="match status" value="1"/>
</dbReference>